<protein>
    <submittedName>
        <fullName evidence="2">Uncharacterized protein</fullName>
    </submittedName>
</protein>
<evidence type="ECO:0000313" key="3">
    <source>
        <dbReference type="Proteomes" id="UP000501266"/>
    </source>
</evidence>
<sequence>MPKVQDAMSMHEKTVQKLAVDELEIPRARRRKREREHPVDVAVKSKRKSVKAADKLFRNVRDDVYEKAMELADQNWRRLVVVDNETLIVSNKEVH</sequence>
<accession>A0A6G8R1Q0</accession>
<reference evidence="2 3" key="1">
    <citation type="submission" date="2020-02" db="EMBL/GenBank/DDBJ databases">
        <authorList>
            <person name="Bullock J.N."/>
            <person name="Barnes M.L."/>
            <person name="Kankolongo K.M."/>
            <person name="Dejene B.A."/>
            <person name="Lindsay P.E."/>
            <person name="Bhuiyan S."/>
            <person name="Nayek S."/>
            <person name="Hughes L.E."/>
            <person name="Garlena R.A."/>
            <person name="Russell D.A."/>
            <person name="Pope W.H."/>
            <person name="Jacobs-Sera D."/>
            <person name="Hatfull G.F."/>
        </authorList>
    </citation>
    <scope>NUCLEOTIDE SEQUENCE [LARGE SCALE GENOMIC DNA]</scope>
</reference>
<dbReference type="RefSeq" id="YP_010652182.1">
    <property type="nucleotide sequence ID" value="NC_070785.1"/>
</dbReference>
<name>A0A6G8R1Q0_9CAUD</name>
<dbReference type="KEGG" id="vg:77927949"/>
<dbReference type="EMBL" id="MT024865">
    <property type="protein sequence ID" value="QIN94091.1"/>
    <property type="molecule type" value="Genomic_DNA"/>
</dbReference>
<evidence type="ECO:0000256" key="1">
    <source>
        <dbReference type="SAM" id="MobiDB-lite"/>
    </source>
</evidence>
<dbReference type="GeneID" id="77927949"/>
<proteinExistence type="predicted"/>
<feature type="region of interest" description="Disordered" evidence="1">
    <location>
        <begin position="26"/>
        <end position="45"/>
    </location>
</feature>
<evidence type="ECO:0000313" key="2">
    <source>
        <dbReference type="EMBL" id="QIN94091.1"/>
    </source>
</evidence>
<dbReference type="Proteomes" id="UP000501266">
    <property type="component" value="Segment"/>
</dbReference>
<organism evidence="2 3">
    <name type="scientific">Streptomyces phage Wakanda</name>
    <dbReference type="NCBI Taxonomy" id="2713267"/>
    <lineage>
        <taxon>Viruses</taxon>
        <taxon>Duplodnaviria</taxon>
        <taxon>Heunggongvirae</taxon>
        <taxon>Uroviricota</taxon>
        <taxon>Caudoviricetes</taxon>
        <taxon>Stanwilliamsviridae</taxon>
        <taxon>Loccivirinae</taxon>
        <taxon>Wakandavirus</taxon>
        <taxon>Wakandavirus wakanda</taxon>
    </lineage>
</organism>
<gene>
    <name evidence="2" type="primary">113</name>
    <name evidence="2" type="ORF">SEA_WAKANDA_113</name>
</gene>
<keyword evidence="3" id="KW-1185">Reference proteome</keyword>